<proteinExistence type="predicted"/>
<feature type="domain" description="Thioester reductase (TE)" evidence="1">
    <location>
        <begin position="6"/>
        <end position="238"/>
    </location>
</feature>
<evidence type="ECO:0000259" key="1">
    <source>
        <dbReference type="Pfam" id="PF07993"/>
    </source>
</evidence>
<dbReference type="InterPro" id="IPR013120">
    <property type="entry name" value="FAR_NAD-bd"/>
</dbReference>
<reference evidence="2 3" key="1">
    <citation type="submission" date="2020-12" db="EMBL/GenBank/DDBJ databases">
        <title>Halosimplex halophilum sp. nov. and Halosimplex salinum sp. nov., two new members of the genus Halosimplex.</title>
        <authorList>
            <person name="Cui H.L."/>
        </authorList>
    </citation>
    <scope>NUCLEOTIDE SEQUENCE [LARGE SCALE GENOMIC DNA]</scope>
    <source>
        <strain evidence="2 3">YGH94</strain>
    </source>
</reference>
<dbReference type="InterPro" id="IPR036291">
    <property type="entry name" value="NAD(P)-bd_dom_sf"/>
</dbReference>
<evidence type="ECO:0000313" key="3">
    <source>
        <dbReference type="Proteomes" id="UP000595001"/>
    </source>
</evidence>
<protein>
    <submittedName>
        <fullName evidence="2">SDR family oxidoreductase</fullName>
    </submittedName>
</protein>
<dbReference type="SUPFAM" id="SSF51735">
    <property type="entry name" value="NAD(P)-binding Rossmann-fold domains"/>
    <property type="match status" value="1"/>
</dbReference>
<dbReference type="KEGG" id="hlt:I7X12_17475"/>
<dbReference type="Gene3D" id="3.40.50.720">
    <property type="entry name" value="NAD(P)-binding Rossmann-like Domain"/>
    <property type="match status" value="1"/>
</dbReference>
<dbReference type="Proteomes" id="UP000595001">
    <property type="component" value="Chromosome"/>
</dbReference>
<dbReference type="AlphaFoldDB" id="A0A7T3KUU9"/>
<dbReference type="PANTHER" id="PTHR43245">
    <property type="entry name" value="BIFUNCTIONAL POLYMYXIN RESISTANCE PROTEIN ARNA"/>
    <property type="match status" value="1"/>
</dbReference>
<dbReference type="InterPro" id="IPR050177">
    <property type="entry name" value="Lipid_A_modif_metabolic_enz"/>
</dbReference>
<dbReference type="CDD" id="cd05263">
    <property type="entry name" value="MupV_like_SDR_e"/>
    <property type="match status" value="1"/>
</dbReference>
<dbReference type="PANTHER" id="PTHR43245:SF51">
    <property type="entry name" value="SHORT CHAIN DEHYDROGENASE_REDUCTASE FAMILY 42E, MEMBER 2"/>
    <property type="match status" value="1"/>
</dbReference>
<accession>A0A7T3KUU9</accession>
<organism evidence="2 3">
    <name type="scientific">Halosimplex litoreum</name>
    <dbReference type="NCBI Taxonomy" id="1198301"/>
    <lineage>
        <taxon>Archaea</taxon>
        <taxon>Methanobacteriati</taxon>
        <taxon>Methanobacteriota</taxon>
        <taxon>Stenosarchaea group</taxon>
        <taxon>Halobacteria</taxon>
        <taxon>Halobacteriales</taxon>
        <taxon>Haloarculaceae</taxon>
        <taxon>Halosimplex</taxon>
    </lineage>
</organism>
<dbReference type="OrthoDB" id="326123at2157"/>
<dbReference type="Pfam" id="PF07993">
    <property type="entry name" value="NAD_binding_4"/>
    <property type="match status" value="1"/>
</dbReference>
<sequence>MTVRLLTGFPGFLGSALVERLLERSDEPVACLVQTQYRDVAARRAAALADAAGVPRDRIRLVEGDITDPDLAVDDYDRLRRETRVVYHLAAVYDLGVARPLAERVNVDGTRHVLRLALGADVDRFHHVSTCYVSGRYDGVFTHRDLAVGQSFHNYYEATKFEAERLVRAAMADGLPATVYRPAIAVGDSRTGETQKFDGPYYLLELILRQWPVAVVPVPLRPSAHRLNVVPRNFVVDALAAISAREDSVGEVYQLCNPHPPTIRELVRTLARAAGRRAVPVRGTTKLARVATERVPTVADGLGVEPAALSYLSQPTTYTDENTRRALAETNVRCPLFSSYADRLVAYAREHRDEDAGAMV</sequence>
<gene>
    <name evidence="2" type="ORF">I7X12_17475</name>
</gene>
<evidence type="ECO:0000313" key="2">
    <source>
        <dbReference type="EMBL" id="QPV62499.1"/>
    </source>
</evidence>
<dbReference type="EMBL" id="CP065856">
    <property type="protein sequence ID" value="QPV62499.1"/>
    <property type="molecule type" value="Genomic_DNA"/>
</dbReference>
<keyword evidence="3" id="KW-1185">Reference proteome</keyword>
<name>A0A7T3KUU9_9EURY</name>